<reference evidence="2 3" key="1">
    <citation type="journal article" date="2020" name="Biotechnol. Biofuels">
        <title>New insights from the biogas microbiome by comprehensive genome-resolved metagenomics of nearly 1600 species originating from multiple anaerobic digesters.</title>
        <authorList>
            <person name="Campanaro S."/>
            <person name="Treu L."/>
            <person name="Rodriguez-R L.M."/>
            <person name="Kovalovszki A."/>
            <person name="Ziels R.M."/>
            <person name="Maus I."/>
            <person name="Zhu X."/>
            <person name="Kougias P.G."/>
            <person name="Basile A."/>
            <person name="Luo G."/>
            <person name="Schluter A."/>
            <person name="Konstantinidis K.T."/>
            <person name="Angelidaki I."/>
        </authorList>
    </citation>
    <scope>NUCLEOTIDE SEQUENCE [LARGE SCALE GENOMIC DNA]</scope>
    <source>
        <strain evidence="2">AS06rmzACSIP_256</strain>
    </source>
</reference>
<feature type="transmembrane region" description="Helical" evidence="1">
    <location>
        <begin position="29"/>
        <end position="54"/>
    </location>
</feature>
<organism evidence="2 3">
    <name type="scientific">Thauera phenolivorans</name>
    <dbReference type="NCBI Taxonomy" id="1792543"/>
    <lineage>
        <taxon>Bacteria</taxon>
        <taxon>Pseudomonadati</taxon>
        <taxon>Pseudomonadota</taxon>
        <taxon>Betaproteobacteria</taxon>
        <taxon>Rhodocyclales</taxon>
        <taxon>Zoogloeaceae</taxon>
        <taxon>Thauera</taxon>
    </lineage>
</organism>
<evidence type="ECO:0000313" key="3">
    <source>
        <dbReference type="Proteomes" id="UP000536534"/>
    </source>
</evidence>
<dbReference type="OrthoDB" id="9770040at2"/>
<feature type="transmembrane region" description="Helical" evidence="1">
    <location>
        <begin position="362"/>
        <end position="380"/>
    </location>
</feature>
<dbReference type="EMBL" id="JAAYYV010000371">
    <property type="protein sequence ID" value="NLF55371.1"/>
    <property type="molecule type" value="Genomic_DNA"/>
</dbReference>
<feature type="transmembrane region" description="Helical" evidence="1">
    <location>
        <begin position="148"/>
        <end position="171"/>
    </location>
</feature>
<feature type="transmembrane region" description="Helical" evidence="1">
    <location>
        <begin position="217"/>
        <end position="234"/>
    </location>
</feature>
<dbReference type="Pfam" id="PF05940">
    <property type="entry name" value="NnrS"/>
    <property type="match status" value="1"/>
</dbReference>
<proteinExistence type="predicted"/>
<accession>A0A7X7LYR2</accession>
<dbReference type="RefSeq" id="WP_068807754.1">
    <property type="nucleotide sequence ID" value="NZ_MBFM01000003.1"/>
</dbReference>
<keyword evidence="1" id="KW-0472">Membrane</keyword>
<feature type="transmembrane region" description="Helical" evidence="1">
    <location>
        <begin position="66"/>
        <end position="89"/>
    </location>
</feature>
<gene>
    <name evidence="2" type="ORF">GX576_13415</name>
</gene>
<name>A0A7X7LYR2_9RHOO</name>
<dbReference type="AlphaFoldDB" id="A0A7X7LYR2"/>
<dbReference type="Proteomes" id="UP000536534">
    <property type="component" value="Unassembled WGS sequence"/>
</dbReference>
<feature type="transmembrane region" description="Helical" evidence="1">
    <location>
        <begin position="299"/>
        <end position="317"/>
    </location>
</feature>
<keyword evidence="1" id="KW-1133">Transmembrane helix</keyword>
<evidence type="ECO:0000256" key="1">
    <source>
        <dbReference type="SAM" id="Phobius"/>
    </source>
</evidence>
<feature type="transmembrane region" description="Helical" evidence="1">
    <location>
        <begin position="177"/>
        <end position="196"/>
    </location>
</feature>
<keyword evidence="1" id="KW-0812">Transmembrane</keyword>
<sequence>MPLIPLDEPTTKRIPPDTFSLFALGFRPLYLLGAAFAAIAIPAWVMVFVGVLQSPIPGIWWHAHEMLFGFGVAIIVGFLFTAGKAWTGLQTPTEGPLAAVAALWLAGRLAMAFGGGGVLASAIDVAFLPLCAAIFFRVLLKAGSTRNYFIGLLLSMLGLVNLVFHLALHGALALDPLATLLFALGLVVVLESIVAGRVVPMFTANAVRGVRQWRNKTLDYAAVIAGGLALLLWAMGVGGAAGALSLLAAALHLVRVGGWNPWATRKNPLLWILHLAYLWIPIGLILIGLGQFGLLPRSAGVHALAIGSMGGLIIGMITRTALGHTGRMLTAGPVETIAYVLVMSAALVRVLTVSAIPSATVAGIHFAATAWSLAFLLYVWRYFPFLSRARVDGKPG</sequence>
<protein>
    <submittedName>
        <fullName evidence="2">NnrS family protein</fullName>
    </submittedName>
</protein>
<feature type="transmembrane region" description="Helical" evidence="1">
    <location>
        <begin position="109"/>
        <end position="136"/>
    </location>
</feature>
<feature type="transmembrane region" description="Helical" evidence="1">
    <location>
        <begin position="337"/>
        <end position="356"/>
    </location>
</feature>
<feature type="transmembrane region" description="Helical" evidence="1">
    <location>
        <begin position="269"/>
        <end position="293"/>
    </location>
</feature>
<comment type="caution">
    <text evidence="2">The sequence shown here is derived from an EMBL/GenBank/DDBJ whole genome shotgun (WGS) entry which is preliminary data.</text>
</comment>
<dbReference type="InterPro" id="IPR010266">
    <property type="entry name" value="NnrS"/>
</dbReference>
<evidence type="ECO:0000313" key="2">
    <source>
        <dbReference type="EMBL" id="NLF55371.1"/>
    </source>
</evidence>